<comment type="caution">
    <text evidence="2">The sequence shown here is derived from an EMBL/GenBank/DDBJ whole genome shotgun (WGS) entry which is preliminary data.</text>
</comment>
<evidence type="ECO:0000313" key="2">
    <source>
        <dbReference type="EMBL" id="GAA2384956.1"/>
    </source>
</evidence>
<protein>
    <recommendedName>
        <fullName evidence="4">Secreted protein</fullName>
    </recommendedName>
</protein>
<feature type="region of interest" description="Disordered" evidence="1">
    <location>
        <begin position="109"/>
        <end position="143"/>
    </location>
</feature>
<reference evidence="3" key="1">
    <citation type="journal article" date="2019" name="Int. J. Syst. Evol. Microbiol.">
        <title>The Global Catalogue of Microorganisms (GCM) 10K type strain sequencing project: providing services to taxonomists for standard genome sequencing and annotation.</title>
        <authorList>
            <consortium name="The Broad Institute Genomics Platform"/>
            <consortium name="The Broad Institute Genome Sequencing Center for Infectious Disease"/>
            <person name="Wu L."/>
            <person name="Ma J."/>
        </authorList>
    </citation>
    <scope>NUCLEOTIDE SEQUENCE [LARGE SCALE GENOMIC DNA]</scope>
    <source>
        <strain evidence="3">JCM 6921</strain>
    </source>
</reference>
<proteinExistence type="predicted"/>
<evidence type="ECO:0008006" key="4">
    <source>
        <dbReference type="Google" id="ProtNLM"/>
    </source>
</evidence>
<keyword evidence="3" id="KW-1185">Reference proteome</keyword>
<dbReference type="EMBL" id="BAAATJ010000001">
    <property type="protein sequence ID" value="GAA2384956.1"/>
    <property type="molecule type" value="Genomic_DNA"/>
</dbReference>
<organism evidence="2 3">
    <name type="scientific">Streptomyces glaucosporus</name>
    <dbReference type="NCBI Taxonomy" id="284044"/>
    <lineage>
        <taxon>Bacteria</taxon>
        <taxon>Bacillati</taxon>
        <taxon>Actinomycetota</taxon>
        <taxon>Actinomycetes</taxon>
        <taxon>Kitasatosporales</taxon>
        <taxon>Streptomycetaceae</taxon>
        <taxon>Streptomyces</taxon>
    </lineage>
</organism>
<name>A0ABP5UQG9_9ACTN</name>
<accession>A0ABP5UQG9</accession>
<feature type="compositionally biased region" description="Basic and acidic residues" evidence="1">
    <location>
        <begin position="115"/>
        <end position="124"/>
    </location>
</feature>
<sequence>MARAVGAVGGAVGVAAALVGGVAVVGRLADAEHLGVPGTVGVRVVPAAEVLRLLGPPAAPGPPVLPVGGLPVRLRAPAVRWLPVRRLPVRPRGLPRGVLTVLLCVPGVPASSHPESSHAFERTVSRRSRSRTPGGKPGIAAEL</sequence>
<evidence type="ECO:0000256" key="1">
    <source>
        <dbReference type="SAM" id="MobiDB-lite"/>
    </source>
</evidence>
<gene>
    <name evidence="2" type="ORF">GCM10010420_04170</name>
</gene>
<dbReference type="Proteomes" id="UP001500058">
    <property type="component" value="Unassembled WGS sequence"/>
</dbReference>
<evidence type="ECO:0000313" key="3">
    <source>
        <dbReference type="Proteomes" id="UP001500058"/>
    </source>
</evidence>